<organism evidence="1 2">
    <name type="scientific">Dreissena polymorpha</name>
    <name type="common">Zebra mussel</name>
    <name type="synonym">Mytilus polymorpha</name>
    <dbReference type="NCBI Taxonomy" id="45954"/>
    <lineage>
        <taxon>Eukaryota</taxon>
        <taxon>Metazoa</taxon>
        <taxon>Spiralia</taxon>
        <taxon>Lophotrochozoa</taxon>
        <taxon>Mollusca</taxon>
        <taxon>Bivalvia</taxon>
        <taxon>Autobranchia</taxon>
        <taxon>Heteroconchia</taxon>
        <taxon>Euheterodonta</taxon>
        <taxon>Imparidentia</taxon>
        <taxon>Neoheterodontei</taxon>
        <taxon>Myida</taxon>
        <taxon>Dreissenoidea</taxon>
        <taxon>Dreissenidae</taxon>
        <taxon>Dreissena</taxon>
    </lineage>
</organism>
<sequence>MTHMCLNSDSRGKKCWFDGTTEDGSFGRLVNDSTHCICKVQCFEEEGLSSLYLIALRDILPLVRCYS</sequence>
<gene>
    <name evidence="1" type="ORF">DPMN_108631</name>
</gene>
<reference evidence="1" key="1">
    <citation type="journal article" date="2019" name="bioRxiv">
        <title>The Genome of the Zebra Mussel, Dreissena polymorpha: A Resource for Invasive Species Research.</title>
        <authorList>
            <person name="McCartney M.A."/>
            <person name="Auch B."/>
            <person name="Kono T."/>
            <person name="Mallez S."/>
            <person name="Zhang Y."/>
            <person name="Obille A."/>
            <person name="Becker A."/>
            <person name="Abrahante J.E."/>
            <person name="Garbe J."/>
            <person name="Badalamenti J.P."/>
            <person name="Herman A."/>
            <person name="Mangelson H."/>
            <person name="Liachko I."/>
            <person name="Sullivan S."/>
            <person name="Sone E.D."/>
            <person name="Koren S."/>
            <person name="Silverstein K.A.T."/>
            <person name="Beckman K.B."/>
            <person name="Gohl D.M."/>
        </authorList>
    </citation>
    <scope>NUCLEOTIDE SEQUENCE</scope>
    <source>
        <strain evidence="1">Duluth1</strain>
        <tissue evidence="1">Whole animal</tissue>
    </source>
</reference>
<dbReference type="AlphaFoldDB" id="A0A9D4K8W1"/>
<evidence type="ECO:0000313" key="1">
    <source>
        <dbReference type="EMBL" id="KAH3835282.1"/>
    </source>
</evidence>
<protein>
    <submittedName>
        <fullName evidence="1">Uncharacterized protein</fullName>
    </submittedName>
</protein>
<name>A0A9D4K8W1_DREPO</name>
<proteinExistence type="predicted"/>
<accession>A0A9D4K8W1</accession>
<evidence type="ECO:0000313" key="2">
    <source>
        <dbReference type="Proteomes" id="UP000828390"/>
    </source>
</evidence>
<reference evidence="1" key="2">
    <citation type="submission" date="2020-11" db="EMBL/GenBank/DDBJ databases">
        <authorList>
            <person name="McCartney M.A."/>
            <person name="Auch B."/>
            <person name="Kono T."/>
            <person name="Mallez S."/>
            <person name="Becker A."/>
            <person name="Gohl D.M."/>
            <person name="Silverstein K.A.T."/>
            <person name="Koren S."/>
            <person name="Bechman K.B."/>
            <person name="Herman A."/>
            <person name="Abrahante J.E."/>
            <person name="Garbe J."/>
        </authorList>
    </citation>
    <scope>NUCLEOTIDE SEQUENCE</scope>
    <source>
        <strain evidence="1">Duluth1</strain>
        <tissue evidence="1">Whole animal</tissue>
    </source>
</reference>
<dbReference type="Proteomes" id="UP000828390">
    <property type="component" value="Unassembled WGS sequence"/>
</dbReference>
<comment type="caution">
    <text evidence="1">The sequence shown here is derived from an EMBL/GenBank/DDBJ whole genome shotgun (WGS) entry which is preliminary data.</text>
</comment>
<dbReference type="InterPro" id="IPR046341">
    <property type="entry name" value="SET_dom_sf"/>
</dbReference>
<dbReference type="Gene3D" id="2.170.270.10">
    <property type="entry name" value="SET domain"/>
    <property type="match status" value="1"/>
</dbReference>
<dbReference type="EMBL" id="JAIWYP010000004">
    <property type="protein sequence ID" value="KAH3835282.1"/>
    <property type="molecule type" value="Genomic_DNA"/>
</dbReference>
<keyword evidence="2" id="KW-1185">Reference proteome</keyword>